<organism evidence="1 2">
    <name type="scientific">Acropora cervicornis</name>
    <name type="common">Staghorn coral</name>
    <dbReference type="NCBI Taxonomy" id="6130"/>
    <lineage>
        <taxon>Eukaryota</taxon>
        <taxon>Metazoa</taxon>
        <taxon>Cnidaria</taxon>
        <taxon>Anthozoa</taxon>
        <taxon>Hexacorallia</taxon>
        <taxon>Scleractinia</taxon>
        <taxon>Astrocoeniina</taxon>
        <taxon>Acroporidae</taxon>
        <taxon>Acropora</taxon>
    </lineage>
</organism>
<dbReference type="Proteomes" id="UP001249851">
    <property type="component" value="Unassembled WGS sequence"/>
</dbReference>
<dbReference type="AlphaFoldDB" id="A0AAD9V7T3"/>
<dbReference type="EMBL" id="JARQWQ010000022">
    <property type="protein sequence ID" value="KAK2564379.1"/>
    <property type="molecule type" value="Genomic_DNA"/>
</dbReference>
<evidence type="ECO:0000313" key="2">
    <source>
        <dbReference type="Proteomes" id="UP001249851"/>
    </source>
</evidence>
<comment type="caution">
    <text evidence="1">The sequence shown here is derived from an EMBL/GenBank/DDBJ whole genome shotgun (WGS) entry which is preliminary data.</text>
</comment>
<protein>
    <submittedName>
        <fullName evidence="1">Uncharacterized protein</fullName>
    </submittedName>
</protein>
<evidence type="ECO:0000313" key="1">
    <source>
        <dbReference type="EMBL" id="KAK2564379.1"/>
    </source>
</evidence>
<accession>A0AAD9V7T3</accession>
<name>A0AAD9V7T3_ACRCE</name>
<proteinExistence type="predicted"/>
<gene>
    <name evidence="1" type="ORF">P5673_011805</name>
</gene>
<sequence>MVKETPQSLKAENEKLKKRVEDFFDESKQLKNLFKTKRADSHVESKSEDAKQMNGISKTSWGQIEKTLRGLLTEINELSSAINQAQEFSYSYNVKLLEQHESAYETSKLCLKTFSAIGVDIKTCDIDIPIPHRVTLCHTAGAERRPKPIVCKFTRLLTRVQVMVLQREVTKIIPSSIALPEAGIL</sequence>
<reference evidence="1" key="1">
    <citation type="journal article" date="2023" name="G3 (Bethesda)">
        <title>Whole genome assembly and annotation of the endangered Caribbean coral Acropora cervicornis.</title>
        <authorList>
            <person name="Selwyn J.D."/>
            <person name="Vollmer S.V."/>
        </authorList>
    </citation>
    <scope>NUCLEOTIDE SEQUENCE</scope>
    <source>
        <strain evidence="1">K2</strain>
    </source>
</reference>
<reference evidence="1" key="2">
    <citation type="journal article" date="2023" name="Science">
        <title>Genomic signatures of disease resistance in endangered staghorn corals.</title>
        <authorList>
            <person name="Vollmer S.V."/>
            <person name="Selwyn J.D."/>
            <person name="Despard B.A."/>
            <person name="Roesel C.L."/>
        </authorList>
    </citation>
    <scope>NUCLEOTIDE SEQUENCE</scope>
    <source>
        <strain evidence="1">K2</strain>
    </source>
</reference>
<keyword evidence="2" id="KW-1185">Reference proteome</keyword>